<evidence type="ECO:0000313" key="3">
    <source>
        <dbReference type="Proteomes" id="UP000299102"/>
    </source>
</evidence>
<feature type="region of interest" description="Disordered" evidence="1">
    <location>
        <begin position="113"/>
        <end position="133"/>
    </location>
</feature>
<comment type="caution">
    <text evidence="2">The sequence shown here is derived from an EMBL/GenBank/DDBJ whole genome shotgun (WGS) entry which is preliminary data.</text>
</comment>
<dbReference type="Proteomes" id="UP000299102">
    <property type="component" value="Unassembled WGS sequence"/>
</dbReference>
<name>A0A4C1ZJI6_EUMVA</name>
<sequence>MRVHAAHAPARLPSAGGPLWCRHFAQFPQRTLKLGSEIPVLFRFPLKSSSCHYRSPLRTTSTPPPAPDTREVHSATITTYVWSYFRPYNRARDRKRRAARPKTRPATRTYDTTEYAEKNSRPEEKKPIIGGGSESARLNAMNICLPRGGRVKSSTAAISKNDSCNFLDLRSFFCCRLSTIDVCAP</sequence>
<evidence type="ECO:0000313" key="2">
    <source>
        <dbReference type="EMBL" id="GBP87284.1"/>
    </source>
</evidence>
<evidence type="ECO:0000256" key="1">
    <source>
        <dbReference type="SAM" id="MobiDB-lite"/>
    </source>
</evidence>
<feature type="compositionally biased region" description="Basic and acidic residues" evidence="1">
    <location>
        <begin position="115"/>
        <end position="127"/>
    </location>
</feature>
<protein>
    <submittedName>
        <fullName evidence="2">Uncharacterized protein</fullName>
    </submittedName>
</protein>
<accession>A0A4C1ZJI6</accession>
<dbReference type="AlphaFoldDB" id="A0A4C1ZJI6"/>
<keyword evidence="3" id="KW-1185">Reference proteome</keyword>
<gene>
    <name evidence="2" type="ORF">EVAR_64193_1</name>
</gene>
<organism evidence="2 3">
    <name type="scientific">Eumeta variegata</name>
    <name type="common">Bagworm moth</name>
    <name type="synonym">Eumeta japonica</name>
    <dbReference type="NCBI Taxonomy" id="151549"/>
    <lineage>
        <taxon>Eukaryota</taxon>
        <taxon>Metazoa</taxon>
        <taxon>Ecdysozoa</taxon>
        <taxon>Arthropoda</taxon>
        <taxon>Hexapoda</taxon>
        <taxon>Insecta</taxon>
        <taxon>Pterygota</taxon>
        <taxon>Neoptera</taxon>
        <taxon>Endopterygota</taxon>
        <taxon>Lepidoptera</taxon>
        <taxon>Glossata</taxon>
        <taxon>Ditrysia</taxon>
        <taxon>Tineoidea</taxon>
        <taxon>Psychidae</taxon>
        <taxon>Oiketicinae</taxon>
        <taxon>Eumeta</taxon>
    </lineage>
</organism>
<reference evidence="2 3" key="1">
    <citation type="journal article" date="2019" name="Commun. Biol.">
        <title>The bagworm genome reveals a unique fibroin gene that provides high tensile strength.</title>
        <authorList>
            <person name="Kono N."/>
            <person name="Nakamura H."/>
            <person name="Ohtoshi R."/>
            <person name="Tomita M."/>
            <person name="Numata K."/>
            <person name="Arakawa K."/>
        </authorList>
    </citation>
    <scope>NUCLEOTIDE SEQUENCE [LARGE SCALE GENOMIC DNA]</scope>
</reference>
<dbReference type="EMBL" id="BGZK01001849">
    <property type="protein sequence ID" value="GBP87284.1"/>
    <property type="molecule type" value="Genomic_DNA"/>
</dbReference>
<proteinExistence type="predicted"/>